<comment type="similarity">
    <text evidence="1">Belongs to the FAH family.</text>
</comment>
<keyword evidence="2" id="KW-0479">Metal-binding</keyword>
<dbReference type="GO" id="GO:0044281">
    <property type="term" value="P:small molecule metabolic process"/>
    <property type="evidence" value="ECO:0007669"/>
    <property type="project" value="UniProtKB-ARBA"/>
</dbReference>
<dbReference type="InterPro" id="IPR051121">
    <property type="entry name" value="FAH"/>
</dbReference>
<reference evidence="4" key="1">
    <citation type="submission" date="2019-09" db="EMBL/GenBank/DDBJ databases">
        <title>Characterisation of the sponge microbiome using genome-centric metagenomics.</title>
        <authorList>
            <person name="Engelberts J.P."/>
            <person name="Robbins S.J."/>
            <person name="De Goeij J.M."/>
            <person name="Aranda M."/>
            <person name="Bell S.C."/>
            <person name="Webster N.S."/>
        </authorList>
    </citation>
    <scope>NUCLEOTIDE SEQUENCE</scope>
    <source>
        <strain evidence="4">SB0662_bin_9</strain>
    </source>
</reference>
<comment type="caution">
    <text evidence="4">The sequence shown here is derived from an EMBL/GenBank/DDBJ whole genome shotgun (WGS) entry which is preliminary data.</text>
</comment>
<organism evidence="4">
    <name type="scientific">Caldilineaceae bacterium SB0662_bin_9</name>
    <dbReference type="NCBI Taxonomy" id="2605258"/>
    <lineage>
        <taxon>Bacteria</taxon>
        <taxon>Bacillati</taxon>
        <taxon>Chloroflexota</taxon>
        <taxon>Caldilineae</taxon>
        <taxon>Caldilineales</taxon>
        <taxon>Caldilineaceae</taxon>
    </lineage>
</organism>
<accession>A0A6B1DSI1</accession>
<protein>
    <submittedName>
        <fullName evidence="4">Fumarylacetoacetate hydrolase</fullName>
    </submittedName>
</protein>
<sequence>MLLQQNLIDGACVWSVDGRQLARDTDLSTLLGQSRQAMLRQLAEEPSAPLPPNAVVQAPVDRHQEVWGSGVTYMRSREARESESAAADVYGAVYDAARPEIFFKAQGWRTRGSGEGVRIRRDSDWNVPEPELTLVVNAEGEIVGYTVGNDMSSRDIEGANPLYLPQAKTYNGSCAVGPAIHLCDADELVGLEIDMRIERDGAAVFEGSTSTSNMKRTFPELAEYLCRELDFPAGVLLMTGTGIVPPDEFTLQSGDAITIRIGDLSLVNTVE</sequence>
<evidence type="ECO:0000259" key="3">
    <source>
        <dbReference type="Pfam" id="PF01557"/>
    </source>
</evidence>
<dbReference type="GO" id="GO:0046872">
    <property type="term" value="F:metal ion binding"/>
    <property type="evidence" value="ECO:0007669"/>
    <property type="project" value="UniProtKB-KW"/>
</dbReference>
<dbReference type="GO" id="GO:0016787">
    <property type="term" value="F:hydrolase activity"/>
    <property type="evidence" value="ECO:0007669"/>
    <property type="project" value="UniProtKB-KW"/>
</dbReference>
<dbReference type="InterPro" id="IPR036663">
    <property type="entry name" value="Fumarylacetoacetase_C_sf"/>
</dbReference>
<dbReference type="Gene3D" id="3.90.850.10">
    <property type="entry name" value="Fumarylacetoacetase-like, C-terminal domain"/>
    <property type="match status" value="1"/>
</dbReference>
<dbReference type="PANTHER" id="PTHR42796">
    <property type="entry name" value="FUMARYLACETOACETATE HYDROLASE DOMAIN-CONTAINING PROTEIN 2A-RELATED"/>
    <property type="match status" value="1"/>
</dbReference>
<dbReference type="Pfam" id="PF01557">
    <property type="entry name" value="FAA_hydrolase"/>
    <property type="match status" value="1"/>
</dbReference>
<evidence type="ECO:0000313" key="4">
    <source>
        <dbReference type="EMBL" id="MYD90669.1"/>
    </source>
</evidence>
<dbReference type="SUPFAM" id="SSF56529">
    <property type="entry name" value="FAH"/>
    <property type="match status" value="1"/>
</dbReference>
<name>A0A6B1DSI1_9CHLR</name>
<dbReference type="AlphaFoldDB" id="A0A6B1DSI1"/>
<keyword evidence="4" id="KW-0378">Hydrolase</keyword>
<evidence type="ECO:0000256" key="1">
    <source>
        <dbReference type="ARBA" id="ARBA00010211"/>
    </source>
</evidence>
<dbReference type="InterPro" id="IPR011234">
    <property type="entry name" value="Fumarylacetoacetase-like_C"/>
</dbReference>
<proteinExistence type="inferred from homology"/>
<evidence type="ECO:0000256" key="2">
    <source>
        <dbReference type="ARBA" id="ARBA00022723"/>
    </source>
</evidence>
<dbReference type="EMBL" id="VXPY01000072">
    <property type="protein sequence ID" value="MYD90669.1"/>
    <property type="molecule type" value="Genomic_DNA"/>
</dbReference>
<dbReference type="PANTHER" id="PTHR42796:SF7">
    <property type="entry name" value="2-DEHYDRO-3-DEOXY-D-ARABINONATE DEHYDRATASE"/>
    <property type="match status" value="1"/>
</dbReference>
<feature type="domain" description="Fumarylacetoacetase-like C-terminal" evidence="3">
    <location>
        <begin position="107"/>
        <end position="270"/>
    </location>
</feature>
<gene>
    <name evidence="4" type="ORF">F4Y08_10100</name>
</gene>